<keyword evidence="2" id="KW-1185">Reference proteome</keyword>
<comment type="caution">
    <text evidence="1">The sequence shown here is derived from an EMBL/GenBank/DDBJ whole genome shotgun (WGS) entry which is preliminary data.</text>
</comment>
<dbReference type="Proteomes" id="UP000554482">
    <property type="component" value="Unassembled WGS sequence"/>
</dbReference>
<protein>
    <submittedName>
        <fullName evidence="1">Uncharacterized protein</fullName>
    </submittedName>
</protein>
<gene>
    <name evidence="1" type="ORF">FRX31_024521</name>
</gene>
<reference evidence="1 2" key="1">
    <citation type="submission" date="2020-06" db="EMBL/GenBank/DDBJ databases">
        <title>Transcriptomic and genomic resources for Thalictrum thalictroides and T. hernandezii: Facilitating candidate gene discovery in an emerging model plant lineage.</title>
        <authorList>
            <person name="Arias T."/>
            <person name="Riano-Pachon D.M."/>
            <person name="Di Stilio V.S."/>
        </authorList>
    </citation>
    <scope>NUCLEOTIDE SEQUENCE [LARGE SCALE GENOMIC DNA]</scope>
    <source>
        <strain evidence="2">cv. WT478/WT964</strain>
        <tissue evidence="1">Leaves</tissue>
    </source>
</reference>
<sequence length="66" mass="7655">MDSHRTHTWKHGKLYFQGVFIFWSFKHKVTGMIPLSTFGGDVAYWHDSRLVAGSLSNPIYQKVDLN</sequence>
<organism evidence="1 2">
    <name type="scientific">Thalictrum thalictroides</name>
    <name type="common">Rue-anemone</name>
    <name type="synonym">Anemone thalictroides</name>
    <dbReference type="NCBI Taxonomy" id="46969"/>
    <lineage>
        <taxon>Eukaryota</taxon>
        <taxon>Viridiplantae</taxon>
        <taxon>Streptophyta</taxon>
        <taxon>Embryophyta</taxon>
        <taxon>Tracheophyta</taxon>
        <taxon>Spermatophyta</taxon>
        <taxon>Magnoliopsida</taxon>
        <taxon>Ranunculales</taxon>
        <taxon>Ranunculaceae</taxon>
        <taxon>Thalictroideae</taxon>
        <taxon>Thalictrum</taxon>
    </lineage>
</organism>
<dbReference type="EMBL" id="JABWDY010030096">
    <property type="protein sequence ID" value="KAF5185890.1"/>
    <property type="molecule type" value="Genomic_DNA"/>
</dbReference>
<evidence type="ECO:0000313" key="2">
    <source>
        <dbReference type="Proteomes" id="UP000554482"/>
    </source>
</evidence>
<dbReference type="AlphaFoldDB" id="A0A7J6VNZ8"/>
<proteinExistence type="predicted"/>
<evidence type="ECO:0000313" key="1">
    <source>
        <dbReference type="EMBL" id="KAF5185890.1"/>
    </source>
</evidence>
<name>A0A7J6VNZ8_THATH</name>
<accession>A0A7J6VNZ8</accession>